<evidence type="ECO:0000313" key="2">
    <source>
        <dbReference type="EMBL" id="KAK1927077.1"/>
    </source>
</evidence>
<comment type="caution">
    <text evidence="2">The sequence shown here is derived from an EMBL/GenBank/DDBJ whole genome shotgun (WGS) entry which is preliminary data.</text>
</comment>
<accession>A0AAD9FVM3</accession>
<feature type="compositionally biased region" description="Basic and acidic residues" evidence="1">
    <location>
        <begin position="72"/>
        <end position="82"/>
    </location>
</feature>
<feature type="region of interest" description="Disordered" evidence="1">
    <location>
        <begin position="374"/>
        <end position="400"/>
    </location>
</feature>
<dbReference type="AlphaFoldDB" id="A0AAD9FVM3"/>
<evidence type="ECO:0000256" key="1">
    <source>
        <dbReference type="SAM" id="MobiDB-lite"/>
    </source>
</evidence>
<protein>
    <submittedName>
        <fullName evidence="2">Uncharacterized protein</fullName>
    </submittedName>
</protein>
<feature type="compositionally biased region" description="Polar residues" evidence="1">
    <location>
        <begin position="374"/>
        <end position="389"/>
    </location>
</feature>
<proteinExistence type="predicted"/>
<dbReference type="Proteomes" id="UP001182556">
    <property type="component" value="Unassembled WGS sequence"/>
</dbReference>
<name>A0AAD9FVM3_PAPLA</name>
<reference evidence="2" key="1">
    <citation type="submission" date="2023-02" db="EMBL/GenBank/DDBJ databases">
        <title>Identification and recombinant expression of a fungal hydrolase from Papiliotrema laurentii that hydrolyzes apple cutin and clears colloidal polyester polyurethane.</title>
        <authorList>
            <consortium name="DOE Joint Genome Institute"/>
            <person name="Roman V.A."/>
            <person name="Bojanowski C."/>
            <person name="Crable B.R."/>
            <person name="Wagner D.N."/>
            <person name="Hung C.S."/>
            <person name="Nadeau L.J."/>
            <person name="Schratz L."/>
            <person name="Haridas S."/>
            <person name="Pangilinan J."/>
            <person name="Lipzen A."/>
            <person name="Na H."/>
            <person name="Yan M."/>
            <person name="Ng V."/>
            <person name="Grigoriev I.V."/>
            <person name="Spatafora J.W."/>
            <person name="Barlow D."/>
            <person name="Biffinger J."/>
            <person name="Kelley-Loughnane N."/>
            <person name="Varaljay V.A."/>
            <person name="Crookes-Goodson W.J."/>
        </authorList>
    </citation>
    <scope>NUCLEOTIDE SEQUENCE</scope>
    <source>
        <strain evidence="2">5307AH</strain>
    </source>
</reference>
<organism evidence="2 3">
    <name type="scientific">Papiliotrema laurentii</name>
    <name type="common">Cryptococcus laurentii</name>
    <dbReference type="NCBI Taxonomy" id="5418"/>
    <lineage>
        <taxon>Eukaryota</taxon>
        <taxon>Fungi</taxon>
        <taxon>Dikarya</taxon>
        <taxon>Basidiomycota</taxon>
        <taxon>Agaricomycotina</taxon>
        <taxon>Tremellomycetes</taxon>
        <taxon>Tremellales</taxon>
        <taxon>Rhynchogastremaceae</taxon>
        <taxon>Papiliotrema</taxon>
    </lineage>
</organism>
<feature type="region of interest" description="Disordered" evidence="1">
    <location>
        <begin position="179"/>
        <end position="215"/>
    </location>
</feature>
<feature type="region of interest" description="Disordered" evidence="1">
    <location>
        <begin position="59"/>
        <end position="99"/>
    </location>
</feature>
<gene>
    <name evidence="2" type="ORF">DB88DRAFT_507180</name>
</gene>
<keyword evidence="3" id="KW-1185">Reference proteome</keyword>
<sequence length="400" mass="41904">MDFQTTRTQVTPKNLYPCLATITVVPHGTDTWTRRLSAGSFGSNSGGPDDGNVLTRVISGGRRKTSFGQVADRGDRPEEGGRRRSFTGQGGATGGSAVAGGEEVHGKWYWRVQAGATDNQLVLLPLTSPANPVLTSPPQPLSHAMPAHSVNAAGGTGHEHGHETHEGIGTKIKNLFRRASASHEQKPAEVPQTGAQTGTQAGGQTGVLDQSHHAANDATSQATATTATAVDRVIDQTPQGDMLPSAHANAAGATNVNANAETGWPGVINGQPLASIVVDLHSIDKGRITLGGGKKHEGSWVIVHVTFNPQHTIDPIGKTHFDAPKSGTIKFEFDKDWIGAKGEAELLHHYITTAVQNLPPQAEHGAERAFPQSTNFQLGGQQPGNTSSALGAEVAPDQRI</sequence>
<feature type="compositionally biased region" description="Gly residues" evidence="1">
    <location>
        <begin position="88"/>
        <end position="98"/>
    </location>
</feature>
<evidence type="ECO:0000313" key="3">
    <source>
        <dbReference type="Proteomes" id="UP001182556"/>
    </source>
</evidence>
<dbReference type="EMBL" id="JAODAN010000001">
    <property type="protein sequence ID" value="KAK1927077.1"/>
    <property type="molecule type" value="Genomic_DNA"/>
</dbReference>